<dbReference type="RefSeq" id="WP_279696665.1">
    <property type="nucleotide sequence ID" value="NZ_JAOEEO010000006.1"/>
</dbReference>
<dbReference type="AlphaFoldDB" id="A0AA42IAG7"/>
<feature type="transmembrane region" description="Helical" evidence="1">
    <location>
        <begin position="132"/>
        <end position="151"/>
    </location>
</feature>
<organism evidence="2 3">
    <name type="scientific">Acinetobacter courvalinii</name>
    <dbReference type="NCBI Taxonomy" id="280147"/>
    <lineage>
        <taxon>Bacteria</taxon>
        <taxon>Pseudomonadati</taxon>
        <taxon>Pseudomonadota</taxon>
        <taxon>Gammaproteobacteria</taxon>
        <taxon>Moraxellales</taxon>
        <taxon>Moraxellaceae</taxon>
        <taxon>Acinetobacter</taxon>
    </lineage>
</organism>
<feature type="transmembrane region" description="Helical" evidence="1">
    <location>
        <begin position="100"/>
        <end position="120"/>
    </location>
</feature>
<dbReference type="Proteomes" id="UP001159329">
    <property type="component" value="Unassembled WGS sequence"/>
</dbReference>
<evidence type="ECO:0000256" key="1">
    <source>
        <dbReference type="SAM" id="Phobius"/>
    </source>
</evidence>
<keyword evidence="1" id="KW-0812">Transmembrane</keyword>
<name>A0AA42IAG7_9GAMM</name>
<sequence>MKINYKTISSFLIYIVSVGALTISDFIVVGKFSPEGVSEWAFYKSVIFVFGGMCVLGFDQLLLREIDYYEQFKKQFFIQSTLISFIISCFLFLYVKDALKSLFCFFILFFYANFMFEAGYWRGKKELLLSQLNTNLWKIIILFLLGFFIYFKETYEVFYIYLYSLMLAFFCLYLINSKLKDRKCLEEKPLNKEQRIKYFLIGFYFFIHSFSLVIANYGEQFIINIYGNKAISSVIFSYITLYSSLVLAAIGFIGFYLGPKVRYYKNFNLRVYYKYQSVISLVGVVLILINSVMVYIFSPYFYKNIDFDLLLWILILFLTLCRVLYVFPSLCLGVFGDEKSLKKSSFYSLIAVSGYIFLFMFLMKSNNQYMRYLIILLMIMHWLCKIFVSNYYVYKCLVKRVPEYEG</sequence>
<gene>
    <name evidence="2" type="ORF">N7644_15715</name>
</gene>
<feature type="transmembrane region" description="Helical" evidence="1">
    <location>
        <begin position="278"/>
        <end position="297"/>
    </location>
</feature>
<feature type="transmembrane region" description="Helical" evidence="1">
    <location>
        <begin position="12"/>
        <end position="29"/>
    </location>
</feature>
<keyword evidence="1" id="KW-0472">Membrane</keyword>
<reference evidence="2" key="1">
    <citation type="submission" date="2022-09" db="EMBL/GenBank/DDBJ databases">
        <title>Intensive care unit water sources are persistently colonized with multi-drug resistant bacteria and are the site of extensive horizontal gene transfer of antibiotic resistance genes.</title>
        <authorList>
            <person name="Diorio-Toth L."/>
        </authorList>
    </citation>
    <scope>NUCLEOTIDE SEQUENCE</scope>
    <source>
        <strain evidence="2">GD04005</strain>
    </source>
</reference>
<evidence type="ECO:0000313" key="3">
    <source>
        <dbReference type="Proteomes" id="UP001159329"/>
    </source>
</evidence>
<comment type="caution">
    <text evidence="2">The sequence shown here is derived from an EMBL/GenBank/DDBJ whole genome shotgun (WGS) entry which is preliminary data.</text>
</comment>
<feature type="transmembrane region" description="Helical" evidence="1">
    <location>
        <begin position="369"/>
        <end position="393"/>
    </location>
</feature>
<feature type="transmembrane region" description="Helical" evidence="1">
    <location>
        <begin position="309"/>
        <end position="334"/>
    </location>
</feature>
<feature type="transmembrane region" description="Helical" evidence="1">
    <location>
        <begin position="41"/>
        <end position="63"/>
    </location>
</feature>
<protein>
    <submittedName>
        <fullName evidence="2">Uncharacterized protein</fullName>
    </submittedName>
</protein>
<accession>A0AA42IAG7</accession>
<feature type="transmembrane region" description="Helical" evidence="1">
    <location>
        <begin position="157"/>
        <end position="175"/>
    </location>
</feature>
<feature type="transmembrane region" description="Helical" evidence="1">
    <location>
        <begin position="235"/>
        <end position="257"/>
    </location>
</feature>
<feature type="transmembrane region" description="Helical" evidence="1">
    <location>
        <begin position="75"/>
        <end position="94"/>
    </location>
</feature>
<keyword evidence="1" id="KW-1133">Transmembrane helix</keyword>
<dbReference type="EMBL" id="JAOEEO010000006">
    <property type="protein sequence ID" value="MDH0565112.1"/>
    <property type="molecule type" value="Genomic_DNA"/>
</dbReference>
<evidence type="ECO:0000313" key="2">
    <source>
        <dbReference type="EMBL" id="MDH0565112.1"/>
    </source>
</evidence>
<feature type="transmembrane region" description="Helical" evidence="1">
    <location>
        <begin position="196"/>
        <end position="215"/>
    </location>
</feature>
<feature type="transmembrane region" description="Helical" evidence="1">
    <location>
        <begin position="346"/>
        <end position="363"/>
    </location>
</feature>
<proteinExistence type="predicted"/>